<dbReference type="InterPro" id="IPR002912">
    <property type="entry name" value="ACT_dom"/>
</dbReference>
<protein>
    <submittedName>
        <fullName evidence="2">Unannotated protein</fullName>
    </submittedName>
</protein>
<evidence type="ECO:0000259" key="1">
    <source>
        <dbReference type="PROSITE" id="PS51671"/>
    </source>
</evidence>
<reference evidence="2" key="1">
    <citation type="submission" date="2020-05" db="EMBL/GenBank/DDBJ databases">
        <authorList>
            <person name="Chiriac C."/>
            <person name="Salcher M."/>
            <person name="Ghai R."/>
            <person name="Kavagutti S V."/>
        </authorList>
    </citation>
    <scope>NUCLEOTIDE SEQUENCE</scope>
</reference>
<dbReference type="AlphaFoldDB" id="A0A6J6W544"/>
<feature type="domain" description="ACT" evidence="1">
    <location>
        <begin position="1"/>
        <end position="62"/>
    </location>
</feature>
<gene>
    <name evidence="2" type="ORF">UFOPK2907_01063</name>
</gene>
<sequence length="62" mass="6787">MPGLLFRIGDAVTRCRVDIRSAIVTTLGAEAIDTLYVTEIAGGPLTKERADEVVGRLREMLR</sequence>
<dbReference type="EMBL" id="CAEZZR010000104">
    <property type="protein sequence ID" value="CAB4779470.1"/>
    <property type="molecule type" value="Genomic_DNA"/>
</dbReference>
<dbReference type="PROSITE" id="PS51671">
    <property type="entry name" value="ACT"/>
    <property type="match status" value="1"/>
</dbReference>
<organism evidence="2">
    <name type="scientific">freshwater metagenome</name>
    <dbReference type="NCBI Taxonomy" id="449393"/>
    <lineage>
        <taxon>unclassified sequences</taxon>
        <taxon>metagenomes</taxon>
        <taxon>ecological metagenomes</taxon>
    </lineage>
</organism>
<accession>A0A6J6W544</accession>
<proteinExistence type="predicted"/>
<evidence type="ECO:0000313" key="2">
    <source>
        <dbReference type="EMBL" id="CAB4779470.1"/>
    </source>
</evidence>
<name>A0A6J6W544_9ZZZZ</name>